<evidence type="ECO:0000259" key="9">
    <source>
        <dbReference type="PROSITE" id="PS50110"/>
    </source>
</evidence>
<dbReference type="GO" id="GO:0005737">
    <property type="term" value="C:cytoplasm"/>
    <property type="evidence" value="ECO:0007669"/>
    <property type="project" value="UniProtKB-SubCell"/>
</dbReference>
<comment type="domain">
    <text evidence="6">Contains a C-terminal catalytic domain, and an N-terminal region which modulates catalytic activity.</text>
</comment>
<dbReference type="EMBL" id="FRFD01000007">
    <property type="protein sequence ID" value="SHO49840.1"/>
    <property type="molecule type" value="Genomic_DNA"/>
</dbReference>
<dbReference type="GO" id="GO:0000156">
    <property type="term" value="F:phosphorelay response regulator activity"/>
    <property type="evidence" value="ECO:0007669"/>
    <property type="project" value="InterPro"/>
</dbReference>
<dbReference type="InterPro" id="IPR001789">
    <property type="entry name" value="Sig_transdc_resp-reg_receiver"/>
</dbReference>
<comment type="PTM">
    <text evidence="6">Phosphorylated by CheA. Phosphorylation of the N-terminal regulatory domain activates the methylesterase activity.</text>
</comment>
<evidence type="ECO:0000256" key="3">
    <source>
        <dbReference type="ARBA" id="ARBA00022801"/>
    </source>
</evidence>
<protein>
    <recommendedName>
        <fullName evidence="6">Protein-glutamate methylesterase/protein-glutamine glutaminase</fullName>
        <ecNumber evidence="6">3.1.1.61</ecNumber>
        <ecNumber evidence="6">3.5.1.44</ecNumber>
    </recommendedName>
</protein>
<dbReference type="SUPFAM" id="SSF52172">
    <property type="entry name" value="CheY-like"/>
    <property type="match status" value="1"/>
</dbReference>
<dbReference type="Proteomes" id="UP000184612">
    <property type="component" value="Unassembled WGS sequence"/>
</dbReference>
<dbReference type="OrthoDB" id="9793421at2"/>
<dbReference type="InterPro" id="IPR008248">
    <property type="entry name" value="CheB-like"/>
</dbReference>
<dbReference type="AlphaFoldDB" id="A0A1M7YB13"/>
<dbReference type="PANTHER" id="PTHR42872">
    <property type="entry name" value="PROTEIN-GLUTAMATE METHYLESTERASE/PROTEIN-GLUTAMINE GLUTAMINASE"/>
    <property type="match status" value="1"/>
</dbReference>
<dbReference type="RefSeq" id="WP_073589161.1">
    <property type="nucleotide sequence ID" value="NZ_FRFD01000007.1"/>
</dbReference>
<gene>
    <name evidence="6" type="primary">cheB</name>
    <name evidence="11" type="ORF">SAMN02745217_02465</name>
</gene>
<evidence type="ECO:0000313" key="11">
    <source>
        <dbReference type="EMBL" id="SHO49840.1"/>
    </source>
</evidence>
<comment type="function">
    <text evidence="6">Involved in chemotaxis. Part of a chemotaxis signal transduction system that modulates chemotaxis in response to various stimuli. Catalyzes the demethylation of specific methylglutamate residues introduced into the chemoreceptors (methyl-accepting chemotaxis proteins or MCP) by CheR. Also mediates the irreversible deamidation of specific glutamine residues to glutamic acid.</text>
</comment>
<dbReference type="Pfam" id="PF00072">
    <property type="entry name" value="Response_reg"/>
    <property type="match status" value="1"/>
</dbReference>
<keyword evidence="1 6" id="KW-0963">Cytoplasm</keyword>
<keyword evidence="12" id="KW-1185">Reference proteome</keyword>
<dbReference type="GO" id="GO:0008984">
    <property type="term" value="F:protein-glutamate methylesterase activity"/>
    <property type="evidence" value="ECO:0007669"/>
    <property type="project" value="UniProtKB-UniRule"/>
</dbReference>
<accession>A0A1M7YB13</accession>
<feature type="modified residue" description="4-aspartylphosphate" evidence="6 8">
    <location>
        <position position="57"/>
    </location>
</feature>
<evidence type="ECO:0000256" key="5">
    <source>
        <dbReference type="ARBA" id="ARBA00048267"/>
    </source>
</evidence>
<dbReference type="PIRSF" id="PIRSF000876">
    <property type="entry name" value="RR_chemtxs_CheB"/>
    <property type="match status" value="1"/>
</dbReference>
<comment type="catalytic activity">
    <reaction evidence="6">
        <text>L-glutaminyl-[protein] + H2O = L-glutamyl-[protein] + NH4(+)</text>
        <dbReference type="Rhea" id="RHEA:16441"/>
        <dbReference type="Rhea" id="RHEA-COMP:10207"/>
        <dbReference type="Rhea" id="RHEA-COMP:10208"/>
        <dbReference type="ChEBI" id="CHEBI:15377"/>
        <dbReference type="ChEBI" id="CHEBI:28938"/>
        <dbReference type="ChEBI" id="CHEBI:29973"/>
        <dbReference type="ChEBI" id="CHEBI:30011"/>
        <dbReference type="EC" id="3.5.1.44"/>
    </reaction>
</comment>
<dbReference type="CDD" id="cd17541">
    <property type="entry name" value="REC_CheB-like"/>
    <property type="match status" value="1"/>
</dbReference>
<name>A0A1M7YB13_9FIRM</name>
<evidence type="ECO:0000256" key="4">
    <source>
        <dbReference type="ARBA" id="ARBA00024867"/>
    </source>
</evidence>
<proteinExistence type="inferred from homology"/>
<evidence type="ECO:0000256" key="8">
    <source>
        <dbReference type="PROSITE-ProRule" id="PRU00169"/>
    </source>
</evidence>
<dbReference type="PROSITE" id="PS50110">
    <property type="entry name" value="RESPONSE_REGULATORY"/>
    <property type="match status" value="1"/>
</dbReference>
<dbReference type="GO" id="GO:0050568">
    <property type="term" value="F:protein-glutamine glutaminase activity"/>
    <property type="evidence" value="ECO:0007669"/>
    <property type="project" value="UniProtKB-UniRule"/>
</dbReference>
<evidence type="ECO:0000256" key="7">
    <source>
        <dbReference type="PROSITE-ProRule" id="PRU00050"/>
    </source>
</evidence>
<evidence type="ECO:0000259" key="10">
    <source>
        <dbReference type="PROSITE" id="PS50122"/>
    </source>
</evidence>
<keyword evidence="2 6" id="KW-0145">Chemotaxis</keyword>
<evidence type="ECO:0000256" key="6">
    <source>
        <dbReference type="HAMAP-Rule" id="MF_00099"/>
    </source>
</evidence>
<evidence type="ECO:0000256" key="2">
    <source>
        <dbReference type="ARBA" id="ARBA00022500"/>
    </source>
</evidence>
<dbReference type="Pfam" id="PF01339">
    <property type="entry name" value="CheB_methylest"/>
    <property type="match status" value="1"/>
</dbReference>
<evidence type="ECO:0000313" key="12">
    <source>
        <dbReference type="Proteomes" id="UP000184612"/>
    </source>
</evidence>
<dbReference type="GO" id="GO:0006935">
    <property type="term" value="P:chemotaxis"/>
    <property type="evidence" value="ECO:0007669"/>
    <property type="project" value="UniProtKB-UniRule"/>
</dbReference>
<dbReference type="Gene3D" id="3.40.50.2300">
    <property type="match status" value="1"/>
</dbReference>
<dbReference type="STRING" id="1121345.SAMN02745217_02465"/>
<dbReference type="CDD" id="cd16432">
    <property type="entry name" value="CheB_Rec"/>
    <property type="match status" value="1"/>
</dbReference>
<dbReference type="EC" id="3.1.1.61" evidence="6"/>
<organism evidence="11 12">
    <name type="scientific">Anaerocolumna xylanovorans DSM 12503</name>
    <dbReference type="NCBI Taxonomy" id="1121345"/>
    <lineage>
        <taxon>Bacteria</taxon>
        <taxon>Bacillati</taxon>
        <taxon>Bacillota</taxon>
        <taxon>Clostridia</taxon>
        <taxon>Lachnospirales</taxon>
        <taxon>Lachnospiraceae</taxon>
        <taxon>Anaerocolumna</taxon>
    </lineage>
</organism>
<comment type="subcellular location">
    <subcellularLocation>
        <location evidence="6">Cytoplasm</location>
    </subcellularLocation>
</comment>
<dbReference type="PANTHER" id="PTHR42872:SF6">
    <property type="entry name" value="PROTEIN-GLUTAMATE METHYLESTERASE_PROTEIN-GLUTAMINE GLUTAMINASE"/>
    <property type="match status" value="1"/>
</dbReference>
<evidence type="ECO:0000256" key="1">
    <source>
        <dbReference type="ARBA" id="ARBA00022490"/>
    </source>
</evidence>
<dbReference type="InterPro" id="IPR035909">
    <property type="entry name" value="CheB_C"/>
</dbReference>
<dbReference type="InterPro" id="IPR000673">
    <property type="entry name" value="Sig_transdc_resp-reg_Me-estase"/>
</dbReference>
<feature type="active site" evidence="6 7">
    <location>
        <position position="228"/>
    </location>
</feature>
<keyword evidence="6 8" id="KW-0597">Phosphoprotein</keyword>
<dbReference type="SMART" id="SM00448">
    <property type="entry name" value="REC"/>
    <property type="match status" value="1"/>
</dbReference>
<comment type="function">
    <text evidence="4">May play the central regulatory role in sporulation. It may be an element of the effector pathway responsible for the activation of sporulation genes in response to nutritional stress. Spo0A may act in concert with spo0H (a sigma factor) to control the expression of some genes that are critical to the sporulation process.</text>
</comment>
<dbReference type="EC" id="3.5.1.44" evidence="6"/>
<feature type="domain" description="CheB-type methylesterase" evidence="10">
    <location>
        <begin position="189"/>
        <end position="384"/>
    </location>
</feature>
<comment type="similarity">
    <text evidence="6">Belongs to the CheB family.</text>
</comment>
<keyword evidence="3 6" id="KW-0378">Hydrolase</keyword>
<reference evidence="11 12" key="1">
    <citation type="submission" date="2016-12" db="EMBL/GenBank/DDBJ databases">
        <authorList>
            <person name="Song W.-J."/>
            <person name="Kurnit D.M."/>
        </authorList>
    </citation>
    <scope>NUCLEOTIDE SEQUENCE [LARGE SCALE GENOMIC DNA]</scope>
    <source>
        <strain evidence="11 12">DSM 12503</strain>
    </source>
</reference>
<feature type="active site" evidence="6 7">
    <location>
        <position position="325"/>
    </location>
</feature>
<feature type="domain" description="Response regulatory" evidence="9">
    <location>
        <begin position="4"/>
        <end position="124"/>
    </location>
</feature>
<sequence>MQKKVLIVDDSALMRRVLSDIINSDPRFQVSKVAVNGLEAFLLLTQQEETYDAIILDINMPKMSGIELLEQLEQKKIKATIIIVSTVAKEGAKETIRALELGAFDFVTKPESFFEVKSDKFKDKIISCLETATKLYNLNVKEVLKEEGFIKPLIPKTPVTVDTSFPPKREIVSRNITENAINTRIPTRSGTGKKLVAIACSTGGPKALQQVIPKLSATLGCSILLVQHMPEGFTASLASRLNEISAIKVKEAEHLDGLEDNTVYIARGGYQMRFHCTDQGKDVLTVTQEAAKNGLKPCADYMYESLAESNFSEIICVVLTGMGGDGTYGIKKLKEKKNIYVIAQDEATSTVYGMPKVIKDAGLVNEVVSLEQVASAIQKSLGVQ</sequence>
<dbReference type="NCBIfam" id="NF001965">
    <property type="entry name" value="PRK00742.1"/>
    <property type="match status" value="1"/>
</dbReference>
<dbReference type="InterPro" id="IPR011006">
    <property type="entry name" value="CheY-like_superfamily"/>
</dbReference>
<comment type="catalytic activity">
    <reaction evidence="5 6">
        <text>[protein]-L-glutamate 5-O-methyl ester + H2O = L-glutamyl-[protein] + methanol + H(+)</text>
        <dbReference type="Rhea" id="RHEA:23236"/>
        <dbReference type="Rhea" id="RHEA-COMP:10208"/>
        <dbReference type="Rhea" id="RHEA-COMP:10311"/>
        <dbReference type="ChEBI" id="CHEBI:15377"/>
        <dbReference type="ChEBI" id="CHEBI:15378"/>
        <dbReference type="ChEBI" id="CHEBI:17790"/>
        <dbReference type="ChEBI" id="CHEBI:29973"/>
        <dbReference type="ChEBI" id="CHEBI:82795"/>
        <dbReference type="EC" id="3.1.1.61"/>
    </reaction>
</comment>
<dbReference type="HAMAP" id="MF_00099">
    <property type="entry name" value="CheB_chemtxs"/>
    <property type="match status" value="1"/>
</dbReference>
<feature type="active site" evidence="6 7">
    <location>
        <position position="201"/>
    </location>
</feature>
<dbReference type="SUPFAM" id="SSF52738">
    <property type="entry name" value="Methylesterase CheB, C-terminal domain"/>
    <property type="match status" value="1"/>
</dbReference>
<dbReference type="PROSITE" id="PS50122">
    <property type="entry name" value="CHEB"/>
    <property type="match status" value="1"/>
</dbReference>
<dbReference type="Gene3D" id="3.40.50.180">
    <property type="entry name" value="Methylesterase CheB, C-terminal domain"/>
    <property type="match status" value="1"/>
</dbReference>